<evidence type="ECO:0000313" key="3">
    <source>
        <dbReference type="Proteomes" id="UP001310890"/>
    </source>
</evidence>
<feature type="compositionally biased region" description="Polar residues" evidence="1">
    <location>
        <begin position="129"/>
        <end position="144"/>
    </location>
</feature>
<feature type="compositionally biased region" description="Basic residues" evidence="1">
    <location>
        <begin position="672"/>
        <end position="681"/>
    </location>
</feature>
<feature type="region of interest" description="Disordered" evidence="1">
    <location>
        <begin position="630"/>
        <end position="681"/>
    </location>
</feature>
<evidence type="ECO:0000313" key="2">
    <source>
        <dbReference type="EMBL" id="KAK5114003.1"/>
    </source>
</evidence>
<sequence length="743" mass="81318">MPTFHAVGLTATLSVADLQTSCSNIVDKRMGKQQQADADRIYNVFSSGHKLQERPIGADGSTKGVAQYIGSKEDLPFFLVEAGEGVQSGAVLDPQLVNVDKQPASNRKGSDNSSLTPFGVTPSEVNAGVSVSGSQESALVSTPSVRKKRSRKNKGDTATVENDPLTFASFDRARGFLDSLNKPQALCLTIEICDKSFLPTAETGRASGQDLKVEVFLNGELVGISFVNTRGAAVELKNDRLRYTGTRVHRQVEKPWVYDTRSAVGYKPAAVRWDDISRKLQYEAESRGLNKWGDSSPSAEFLLALSQTSLPAHLHDRHGLAIMDVVVTAGRGRKYGPDTSYMTIPRRLDDPSYEPKVAMHESGGDLLFGLSQRSDSPFTFCSAAQPPRVLLQSSPEIPLMRQRSAVNDPQTPSPHRKHGSMMGFNDLKLDGVNLNMKVSPFENARRKPGQRQRNLRQRLKDIQQMNPTNQAKAIEGLREELNADQIHAVKKEIAKQNKKNEQRSPSKKARLDHVELDPDHEYGLNMLAGAGLAPPDTMNPMSLWPSSKSHLAYPSNDPFGSNDHDTEAKLAQSRLDLAVDFGAEFNGPLTRHLATVSSANSSPEKITRASSLANSPCKVPVKVSLRSKAQKLTPQRQSMYVPRFGTPIPLDPVLSPSPDKSASKDDGSPTKKSGRGANRTRHVWDPTEVTAEKAFEEFVIPELCRGSVVSYPEDGKFQRQVGKARGGEFVESTVVVGMRFVVT</sequence>
<dbReference type="EMBL" id="JAVRRL010000020">
    <property type="protein sequence ID" value="KAK5114003.1"/>
    <property type="molecule type" value="Genomic_DNA"/>
</dbReference>
<dbReference type="Proteomes" id="UP001310890">
    <property type="component" value="Unassembled WGS sequence"/>
</dbReference>
<evidence type="ECO:0000256" key="1">
    <source>
        <dbReference type="SAM" id="MobiDB-lite"/>
    </source>
</evidence>
<name>A0AAN7TK29_9PEZI</name>
<protein>
    <submittedName>
        <fullName evidence="2">Uncharacterized protein</fullName>
    </submittedName>
</protein>
<proteinExistence type="predicted"/>
<feature type="compositionally biased region" description="Polar residues" evidence="1">
    <location>
        <begin position="103"/>
        <end position="116"/>
    </location>
</feature>
<organism evidence="2 3">
    <name type="scientific">Meristemomyces frigidus</name>
    <dbReference type="NCBI Taxonomy" id="1508187"/>
    <lineage>
        <taxon>Eukaryota</taxon>
        <taxon>Fungi</taxon>
        <taxon>Dikarya</taxon>
        <taxon>Ascomycota</taxon>
        <taxon>Pezizomycotina</taxon>
        <taxon>Dothideomycetes</taxon>
        <taxon>Dothideomycetidae</taxon>
        <taxon>Mycosphaerellales</taxon>
        <taxon>Teratosphaeriaceae</taxon>
        <taxon>Meristemomyces</taxon>
    </lineage>
</organism>
<gene>
    <name evidence="2" type="ORF">LTR62_003126</name>
</gene>
<comment type="caution">
    <text evidence="2">The sequence shown here is derived from an EMBL/GenBank/DDBJ whole genome shotgun (WGS) entry which is preliminary data.</text>
</comment>
<reference evidence="2" key="1">
    <citation type="submission" date="2023-08" db="EMBL/GenBank/DDBJ databases">
        <title>Black Yeasts Isolated from many extreme environments.</title>
        <authorList>
            <person name="Coleine C."/>
            <person name="Stajich J.E."/>
            <person name="Selbmann L."/>
        </authorList>
    </citation>
    <scope>NUCLEOTIDE SEQUENCE</scope>
    <source>
        <strain evidence="2">CCFEE 5401</strain>
    </source>
</reference>
<feature type="region of interest" description="Disordered" evidence="1">
    <location>
        <begin position="101"/>
        <end position="160"/>
    </location>
</feature>
<accession>A0AAN7TK29</accession>
<dbReference type="AlphaFoldDB" id="A0AAN7TK29"/>